<keyword evidence="3 6" id="KW-0812">Transmembrane</keyword>
<comment type="similarity">
    <text evidence="2 6">Belongs to the 4-toluene sulfonate uptake permease (TSUP) (TC 2.A.102) family.</text>
</comment>
<sequence length="255" mass="27728">MENLLLEWLSFDGLILFGIGLLAAVVGVMFGAAGFVLLPSLLLVGIPIHATVAINKFATGISSFSTVIVLTMKKRVQLKKMIPFMLIAAVGGISGAFLATRLSEQTMNIVACIVLIVMFIFVLKSNKKAVVNEQPEIEEKTTLIAPFLIGIYDGGLGTGSALLNITYFLKKQFSYVMAAEMTRFVMFASCTTAFLFYLFYGIVNWGVAVPVAVGSIVGSQIGLKIIPYLKGKWIEILLPIIFFLLIVQVIADLLF</sequence>
<keyword evidence="4 6" id="KW-1133">Transmembrane helix</keyword>
<dbReference type="Proteomes" id="UP000600565">
    <property type="component" value="Unassembled WGS sequence"/>
</dbReference>
<feature type="transmembrane region" description="Helical" evidence="6">
    <location>
        <begin position="50"/>
        <end position="70"/>
    </location>
</feature>
<keyword evidence="8" id="KW-1185">Reference proteome</keyword>
<evidence type="ECO:0000313" key="8">
    <source>
        <dbReference type="Proteomes" id="UP000600565"/>
    </source>
</evidence>
<feature type="transmembrane region" description="Helical" evidence="6">
    <location>
        <begin position="181"/>
        <end position="199"/>
    </location>
</feature>
<gene>
    <name evidence="7" type="ORF">H9632_11470</name>
</gene>
<comment type="caution">
    <text evidence="7">The sequence shown here is derived from an EMBL/GenBank/DDBJ whole genome shotgun (WGS) entry which is preliminary data.</text>
</comment>
<feature type="transmembrane region" description="Helical" evidence="6">
    <location>
        <begin position="205"/>
        <end position="226"/>
    </location>
</feature>
<dbReference type="PANTHER" id="PTHR43701">
    <property type="entry name" value="MEMBRANE TRANSPORTER PROTEIN MJ0441-RELATED"/>
    <property type="match status" value="1"/>
</dbReference>
<name>A0ABR8XP40_9BACL</name>
<protein>
    <recommendedName>
        <fullName evidence="6">Probable membrane transporter protein</fullName>
    </recommendedName>
</protein>
<feature type="transmembrane region" description="Helical" evidence="6">
    <location>
        <begin position="143"/>
        <end position="169"/>
    </location>
</feature>
<dbReference type="InterPro" id="IPR051598">
    <property type="entry name" value="TSUP/Inactive_protease-like"/>
</dbReference>
<evidence type="ECO:0000256" key="3">
    <source>
        <dbReference type="ARBA" id="ARBA00022692"/>
    </source>
</evidence>
<evidence type="ECO:0000313" key="7">
    <source>
        <dbReference type="EMBL" id="MBD8033686.1"/>
    </source>
</evidence>
<organism evidence="7 8">
    <name type="scientific">Solibacillus merdavium</name>
    <dbReference type="NCBI Taxonomy" id="2762218"/>
    <lineage>
        <taxon>Bacteria</taxon>
        <taxon>Bacillati</taxon>
        <taxon>Bacillota</taxon>
        <taxon>Bacilli</taxon>
        <taxon>Bacillales</taxon>
        <taxon>Caryophanaceae</taxon>
        <taxon>Solibacillus</taxon>
    </lineage>
</organism>
<reference evidence="7 8" key="1">
    <citation type="submission" date="2020-08" db="EMBL/GenBank/DDBJ databases">
        <title>A Genomic Blueprint of the Chicken Gut Microbiome.</title>
        <authorList>
            <person name="Gilroy R."/>
            <person name="Ravi A."/>
            <person name="Getino M."/>
            <person name="Pursley I."/>
            <person name="Horton D.L."/>
            <person name="Alikhan N.-F."/>
            <person name="Baker D."/>
            <person name="Gharbi K."/>
            <person name="Hall N."/>
            <person name="Watson M."/>
            <person name="Adriaenssens E.M."/>
            <person name="Foster-Nyarko E."/>
            <person name="Jarju S."/>
            <person name="Secka A."/>
            <person name="Antonio M."/>
            <person name="Oren A."/>
            <person name="Chaudhuri R."/>
            <person name="La Ragione R.M."/>
            <person name="Hildebrand F."/>
            <person name="Pallen M.J."/>
        </authorList>
    </citation>
    <scope>NUCLEOTIDE SEQUENCE [LARGE SCALE GENOMIC DNA]</scope>
    <source>
        <strain evidence="7 8">Sa1YVA6</strain>
    </source>
</reference>
<evidence type="ECO:0000256" key="5">
    <source>
        <dbReference type="ARBA" id="ARBA00023136"/>
    </source>
</evidence>
<evidence type="ECO:0000256" key="6">
    <source>
        <dbReference type="RuleBase" id="RU363041"/>
    </source>
</evidence>
<accession>A0ABR8XP40</accession>
<dbReference type="InterPro" id="IPR002781">
    <property type="entry name" value="TM_pro_TauE-like"/>
</dbReference>
<dbReference type="Pfam" id="PF01925">
    <property type="entry name" value="TauE"/>
    <property type="match status" value="1"/>
</dbReference>
<comment type="subcellular location">
    <subcellularLocation>
        <location evidence="6">Cell membrane</location>
        <topology evidence="6">Multi-pass membrane protein</topology>
    </subcellularLocation>
    <subcellularLocation>
        <location evidence="1">Membrane</location>
        <topology evidence="1">Multi-pass membrane protein</topology>
    </subcellularLocation>
</comment>
<evidence type="ECO:0000256" key="4">
    <source>
        <dbReference type="ARBA" id="ARBA00022989"/>
    </source>
</evidence>
<keyword evidence="6" id="KW-1003">Cell membrane</keyword>
<dbReference type="PANTHER" id="PTHR43701:SF2">
    <property type="entry name" value="MEMBRANE TRANSPORTER PROTEIN YJNA-RELATED"/>
    <property type="match status" value="1"/>
</dbReference>
<feature type="transmembrane region" description="Helical" evidence="6">
    <location>
        <begin position="82"/>
        <end position="99"/>
    </location>
</feature>
<dbReference type="RefSeq" id="WP_191704212.1">
    <property type="nucleotide sequence ID" value="NZ_JACSPW010000010.1"/>
</dbReference>
<feature type="transmembrane region" description="Helical" evidence="6">
    <location>
        <begin position="233"/>
        <end position="251"/>
    </location>
</feature>
<evidence type="ECO:0000256" key="2">
    <source>
        <dbReference type="ARBA" id="ARBA00009142"/>
    </source>
</evidence>
<evidence type="ECO:0000256" key="1">
    <source>
        <dbReference type="ARBA" id="ARBA00004141"/>
    </source>
</evidence>
<dbReference type="EMBL" id="JACSPW010000010">
    <property type="protein sequence ID" value="MBD8033686.1"/>
    <property type="molecule type" value="Genomic_DNA"/>
</dbReference>
<keyword evidence="5 6" id="KW-0472">Membrane</keyword>
<feature type="transmembrane region" description="Helical" evidence="6">
    <location>
        <begin position="14"/>
        <end position="38"/>
    </location>
</feature>
<proteinExistence type="inferred from homology"/>
<feature type="transmembrane region" description="Helical" evidence="6">
    <location>
        <begin position="106"/>
        <end position="123"/>
    </location>
</feature>